<dbReference type="RefSeq" id="WP_045363351.1">
    <property type="nucleotide sequence ID" value="NZ_AP018150.1"/>
</dbReference>
<gene>
    <name evidence="1" type="ORF">MCB1EB_0315</name>
</gene>
<reference evidence="1 2" key="1">
    <citation type="journal article" date="2018" name="Microbes Environ.">
        <title>Comparative Genomic Insights into Endofungal Lifestyles of Two Bacterial Endosymbionts, Mycoavidus cysteinexigens and Burkholderia rhizoxinica.</title>
        <authorList>
            <person name="Sharmin D."/>
            <person name="Guo Y."/>
            <person name="Nishizawa T."/>
            <person name="Ohshima S."/>
            <person name="Sato Y."/>
            <person name="Takashima Y."/>
            <person name="Narisawa K."/>
            <person name="Ohta H."/>
        </authorList>
    </citation>
    <scope>NUCLEOTIDE SEQUENCE [LARGE SCALE GENOMIC DNA]</scope>
    <source>
        <strain evidence="1 2">B1-EB</strain>
    </source>
</reference>
<proteinExistence type="predicted"/>
<organism evidence="1 2">
    <name type="scientific">Mycoavidus cysteinexigens</name>
    <dbReference type="NCBI Taxonomy" id="1553431"/>
    <lineage>
        <taxon>Bacteria</taxon>
        <taxon>Pseudomonadati</taxon>
        <taxon>Pseudomonadota</taxon>
        <taxon>Betaproteobacteria</taxon>
        <taxon>Burkholderiales</taxon>
        <taxon>Burkholderiaceae</taxon>
        <taxon>Mycoavidus</taxon>
    </lineage>
</organism>
<name>A0A2Z6ESU3_9BURK</name>
<dbReference type="EMBL" id="AP018150">
    <property type="protein sequence ID" value="BBE08476.1"/>
    <property type="molecule type" value="Genomic_DNA"/>
</dbReference>
<dbReference type="KEGG" id="mcys:MCB1EB_0315"/>
<protein>
    <submittedName>
        <fullName evidence="1">Uncharacterized protein</fullName>
    </submittedName>
</protein>
<keyword evidence="2" id="KW-1185">Reference proteome</keyword>
<dbReference type="AlphaFoldDB" id="A0A2Z6ESU3"/>
<evidence type="ECO:0000313" key="2">
    <source>
        <dbReference type="Proteomes" id="UP000282597"/>
    </source>
</evidence>
<dbReference type="Proteomes" id="UP000282597">
    <property type="component" value="Chromosome"/>
</dbReference>
<accession>A0A2Z6ESU3</accession>
<sequence length="71" mass="7918">MRHYNASFAGGPAGAPAGFDREPASVSIAEIAEVNAFNANVCWQWREQALGLRAFYRQLQQTQQHDHLVAF</sequence>
<evidence type="ECO:0000313" key="1">
    <source>
        <dbReference type="EMBL" id="BBE08476.1"/>
    </source>
</evidence>